<evidence type="ECO:0000256" key="6">
    <source>
        <dbReference type="ARBA" id="ARBA00023180"/>
    </source>
</evidence>
<dbReference type="PANTHER" id="PTHR11802">
    <property type="entry name" value="SERINE PROTEASE FAMILY S10 SERINE CARBOXYPEPTIDASE"/>
    <property type="match status" value="1"/>
</dbReference>
<dbReference type="InterPro" id="IPR029058">
    <property type="entry name" value="AB_hydrolase_fold"/>
</dbReference>
<dbReference type="GO" id="GO:0000324">
    <property type="term" value="C:fungal-type vacuole"/>
    <property type="evidence" value="ECO:0007669"/>
    <property type="project" value="TreeGrafter"/>
</dbReference>
<accession>A0A1X2IL34</accession>
<dbReference type="PROSITE" id="PS00131">
    <property type="entry name" value="CARBOXYPEPT_SER_SER"/>
    <property type="match status" value="1"/>
</dbReference>
<evidence type="ECO:0000256" key="3">
    <source>
        <dbReference type="ARBA" id="ARBA00022670"/>
    </source>
</evidence>
<name>A0A1X2IL34_9FUNG</name>
<evidence type="ECO:0000313" key="9">
    <source>
        <dbReference type="Proteomes" id="UP000193560"/>
    </source>
</evidence>
<keyword evidence="6" id="KW-0325">Glycoprotein</keyword>
<dbReference type="PANTHER" id="PTHR11802:SF113">
    <property type="entry name" value="SERINE CARBOXYPEPTIDASE CTSA-4.1"/>
    <property type="match status" value="1"/>
</dbReference>
<gene>
    <name evidence="8" type="ORF">BCR42DRAFT_410969</name>
</gene>
<dbReference type="EC" id="3.4.16.-" evidence="7"/>
<protein>
    <recommendedName>
        <fullName evidence="7">Carboxypeptidase</fullName>
        <ecNumber evidence="7">3.4.16.-</ecNumber>
    </recommendedName>
</protein>
<keyword evidence="3 7" id="KW-0645">Protease</keyword>
<dbReference type="EMBL" id="MCGE01000008">
    <property type="protein sequence ID" value="ORZ18506.1"/>
    <property type="molecule type" value="Genomic_DNA"/>
</dbReference>
<evidence type="ECO:0000256" key="4">
    <source>
        <dbReference type="ARBA" id="ARBA00022729"/>
    </source>
</evidence>
<dbReference type="GO" id="GO:0004185">
    <property type="term" value="F:serine-type carboxypeptidase activity"/>
    <property type="evidence" value="ECO:0007669"/>
    <property type="project" value="UniProtKB-UniRule"/>
</dbReference>
<dbReference type="AlphaFoldDB" id="A0A1X2IL34"/>
<dbReference type="Pfam" id="PF00450">
    <property type="entry name" value="Peptidase_S10"/>
    <property type="match status" value="1"/>
</dbReference>
<dbReference type="STRING" id="90262.A0A1X2IL34"/>
<dbReference type="Gene3D" id="3.40.50.1820">
    <property type="entry name" value="alpha/beta hydrolase"/>
    <property type="match status" value="1"/>
</dbReference>
<dbReference type="GO" id="GO:0006508">
    <property type="term" value="P:proteolysis"/>
    <property type="evidence" value="ECO:0007669"/>
    <property type="project" value="UniProtKB-KW"/>
</dbReference>
<dbReference type="PRINTS" id="PR00724">
    <property type="entry name" value="CRBOXYPTASEC"/>
</dbReference>
<dbReference type="Proteomes" id="UP000193560">
    <property type="component" value="Unassembled WGS sequence"/>
</dbReference>
<comment type="similarity">
    <text evidence="1 7">Belongs to the peptidase S10 family.</text>
</comment>
<keyword evidence="9" id="KW-1185">Reference proteome</keyword>
<evidence type="ECO:0000256" key="2">
    <source>
        <dbReference type="ARBA" id="ARBA00022645"/>
    </source>
</evidence>
<keyword evidence="2 7" id="KW-0121">Carboxypeptidase</keyword>
<evidence type="ECO:0000256" key="1">
    <source>
        <dbReference type="ARBA" id="ARBA00009431"/>
    </source>
</evidence>
<reference evidence="8 9" key="1">
    <citation type="submission" date="2016-07" db="EMBL/GenBank/DDBJ databases">
        <title>Pervasive Adenine N6-methylation of Active Genes in Fungi.</title>
        <authorList>
            <consortium name="DOE Joint Genome Institute"/>
            <person name="Mondo S.J."/>
            <person name="Dannebaum R.O."/>
            <person name="Kuo R.C."/>
            <person name="Labutti K."/>
            <person name="Haridas S."/>
            <person name="Kuo A."/>
            <person name="Salamov A."/>
            <person name="Ahrendt S.R."/>
            <person name="Lipzen A."/>
            <person name="Sullivan W."/>
            <person name="Andreopoulos W.B."/>
            <person name="Clum A."/>
            <person name="Lindquist E."/>
            <person name="Daum C."/>
            <person name="Ramamoorthy G.K."/>
            <person name="Gryganskyi A."/>
            <person name="Culley D."/>
            <person name="Magnuson J.K."/>
            <person name="James T.Y."/>
            <person name="O'Malley M.A."/>
            <person name="Stajich J.E."/>
            <person name="Spatafora J.W."/>
            <person name="Visel A."/>
            <person name="Grigoriev I.V."/>
        </authorList>
    </citation>
    <scope>NUCLEOTIDE SEQUENCE [LARGE SCALE GENOMIC DNA]</scope>
    <source>
        <strain evidence="8 9">NRRL 1336</strain>
    </source>
</reference>
<proteinExistence type="inferred from homology"/>
<evidence type="ECO:0000313" key="8">
    <source>
        <dbReference type="EMBL" id="ORZ18506.1"/>
    </source>
</evidence>
<dbReference type="SUPFAM" id="SSF53474">
    <property type="entry name" value="alpha/beta-Hydrolases"/>
    <property type="match status" value="1"/>
</dbReference>
<dbReference type="OrthoDB" id="443318at2759"/>
<dbReference type="InterPro" id="IPR018202">
    <property type="entry name" value="Ser_caboxypep_ser_AS"/>
</dbReference>
<sequence>MMQDSLEYNVHMKESLACGNQTQYSGYIDLLSARDSTILWLNGGPGCSSMMGAWAGIGPCRITDNGNDVFPNPHTWNENANILFLDQPIGTGFSYGNSRHTNSFAAAKQIYMFLQTFFDAMPDYVPTSLTIAGESYAGKYLPALSDEIIMQNGLVNGKQQHGIYLPLKFIIIGNGWTEPKTQLANYYTFGCENEERGDEFWPIFDSMTCERMRSSSPWCQSLMERCYNHDSYWTCIPAGLYCLHTQINPYDATGRSPMDIRKQCVDDDYCYPIEHGLEVYANRVRVSLGVDEKVSPFENCRSSVERRFYIGLDQTRDYSPSITRALHQNINVLLYAGDMDWICNWRGNKAWARELQWKGKQGFNMALDKDVYTDGSEKPTGQFRSFGKLTFLRVFDAGHMASLDQPLMCKNFIIDQWLNGFI</sequence>
<organism evidence="8 9">
    <name type="scientific">Absidia repens</name>
    <dbReference type="NCBI Taxonomy" id="90262"/>
    <lineage>
        <taxon>Eukaryota</taxon>
        <taxon>Fungi</taxon>
        <taxon>Fungi incertae sedis</taxon>
        <taxon>Mucoromycota</taxon>
        <taxon>Mucoromycotina</taxon>
        <taxon>Mucoromycetes</taxon>
        <taxon>Mucorales</taxon>
        <taxon>Cunninghamellaceae</taxon>
        <taxon>Absidia</taxon>
    </lineage>
</organism>
<evidence type="ECO:0000256" key="5">
    <source>
        <dbReference type="ARBA" id="ARBA00022801"/>
    </source>
</evidence>
<keyword evidence="4" id="KW-0732">Signal</keyword>
<dbReference type="Gene3D" id="1.10.287.410">
    <property type="match status" value="1"/>
</dbReference>
<comment type="caution">
    <text evidence="8">The sequence shown here is derived from an EMBL/GenBank/DDBJ whole genome shotgun (WGS) entry which is preliminary data.</text>
</comment>
<evidence type="ECO:0000256" key="7">
    <source>
        <dbReference type="RuleBase" id="RU361156"/>
    </source>
</evidence>
<keyword evidence="5 7" id="KW-0378">Hydrolase</keyword>
<dbReference type="InterPro" id="IPR001563">
    <property type="entry name" value="Peptidase_S10"/>
</dbReference>